<evidence type="ECO:0008006" key="4">
    <source>
        <dbReference type="Google" id="ProtNLM"/>
    </source>
</evidence>
<dbReference type="EMBL" id="JBHSIY010000028">
    <property type="protein sequence ID" value="MFC4869339.1"/>
    <property type="molecule type" value="Genomic_DNA"/>
</dbReference>
<feature type="region of interest" description="Disordered" evidence="1">
    <location>
        <begin position="1"/>
        <end position="33"/>
    </location>
</feature>
<evidence type="ECO:0000313" key="3">
    <source>
        <dbReference type="Proteomes" id="UP001595858"/>
    </source>
</evidence>
<name>A0ABV9SSN7_9ACTN</name>
<dbReference type="Proteomes" id="UP001595858">
    <property type="component" value="Unassembled WGS sequence"/>
</dbReference>
<gene>
    <name evidence="2" type="ORF">ACFPCZ_22115</name>
</gene>
<organism evidence="2 3">
    <name type="scientific">Streptomonospora arabica</name>
    <dbReference type="NCBI Taxonomy" id="412417"/>
    <lineage>
        <taxon>Bacteria</taxon>
        <taxon>Bacillati</taxon>
        <taxon>Actinomycetota</taxon>
        <taxon>Actinomycetes</taxon>
        <taxon>Streptosporangiales</taxon>
        <taxon>Nocardiopsidaceae</taxon>
        <taxon>Streptomonospora</taxon>
    </lineage>
</organism>
<reference evidence="3" key="1">
    <citation type="journal article" date="2019" name="Int. J. Syst. Evol. Microbiol.">
        <title>The Global Catalogue of Microorganisms (GCM) 10K type strain sequencing project: providing services to taxonomists for standard genome sequencing and annotation.</title>
        <authorList>
            <consortium name="The Broad Institute Genomics Platform"/>
            <consortium name="The Broad Institute Genome Sequencing Center for Infectious Disease"/>
            <person name="Wu L."/>
            <person name="Ma J."/>
        </authorList>
    </citation>
    <scope>NUCLEOTIDE SEQUENCE [LARGE SCALE GENOMIC DNA]</scope>
    <source>
        <strain evidence="3">CGMCC 4.7304</strain>
    </source>
</reference>
<feature type="region of interest" description="Disordered" evidence="1">
    <location>
        <begin position="108"/>
        <end position="130"/>
    </location>
</feature>
<proteinExistence type="predicted"/>
<keyword evidence="3" id="KW-1185">Reference proteome</keyword>
<accession>A0ABV9SSN7</accession>
<evidence type="ECO:0000313" key="2">
    <source>
        <dbReference type="EMBL" id="MFC4869339.1"/>
    </source>
</evidence>
<evidence type="ECO:0000256" key="1">
    <source>
        <dbReference type="SAM" id="MobiDB-lite"/>
    </source>
</evidence>
<comment type="caution">
    <text evidence="2">The sequence shown here is derived from an EMBL/GenBank/DDBJ whole genome shotgun (WGS) entry which is preliminary data.</text>
</comment>
<sequence>MAGAKQPVKAEMTKLGADKTAPEDAAEAAEAEATDRRYVLQVPTGEGETLELVLPRRWKRFKFMRRMAAGDLWGAIEVIGFAEEQMERLEEADIDEDEFEASVKALAQAVTGSSEGAEGGEQGKSSGSKG</sequence>
<dbReference type="RefSeq" id="WP_344143013.1">
    <property type="nucleotide sequence ID" value="NZ_BAAAQI010000006.1"/>
</dbReference>
<protein>
    <recommendedName>
        <fullName evidence="4">Tail assembly chaperone</fullName>
    </recommendedName>
</protein>